<evidence type="ECO:0000313" key="2">
    <source>
        <dbReference type="EMBL" id="CAB1432720.1"/>
    </source>
</evidence>
<dbReference type="AlphaFoldDB" id="A0A9N7YIH5"/>
<comment type="caution">
    <text evidence="2">The sequence shown here is derived from an EMBL/GenBank/DDBJ whole genome shotgun (WGS) entry which is preliminary data.</text>
</comment>
<gene>
    <name evidence="2" type="ORF">PLEPLA_LOCUS20803</name>
</gene>
<name>A0A9N7YIH5_PLEPL</name>
<feature type="region of interest" description="Disordered" evidence="1">
    <location>
        <begin position="155"/>
        <end position="201"/>
    </location>
</feature>
<protein>
    <submittedName>
        <fullName evidence="2">Uncharacterized protein</fullName>
    </submittedName>
</protein>
<reference evidence="2" key="1">
    <citation type="submission" date="2020-03" db="EMBL/GenBank/DDBJ databases">
        <authorList>
            <person name="Weist P."/>
        </authorList>
    </citation>
    <scope>NUCLEOTIDE SEQUENCE</scope>
</reference>
<feature type="region of interest" description="Disordered" evidence="1">
    <location>
        <begin position="1"/>
        <end position="27"/>
    </location>
</feature>
<evidence type="ECO:0000313" key="3">
    <source>
        <dbReference type="Proteomes" id="UP001153269"/>
    </source>
</evidence>
<dbReference type="Proteomes" id="UP001153269">
    <property type="component" value="Unassembled WGS sequence"/>
</dbReference>
<sequence>MRGGTTKLKQRSLRDGGEGDERRRPLGARAFDALSLFEASQKSGWTEKSTEEAERQEQTRKRQTREVLSRDNEEKQHGAACIRGLWLLATSHSAKTQKYPIIPARRLNWASDRRRRERRPRSKRWTVNSHQKQNDEVANKAKDVFVEQSVLLHCTEPGNRPKDPGQLQSAHIDTLPGYSATKVRADTQGAAHRSTKSPPIA</sequence>
<feature type="region of interest" description="Disordered" evidence="1">
    <location>
        <begin position="112"/>
        <end position="139"/>
    </location>
</feature>
<evidence type="ECO:0000256" key="1">
    <source>
        <dbReference type="SAM" id="MobiDB-lite"/>
    </source>
</evidence>
<proteinExistence type="predicted"/>
<dbReference type="EMBL" id="CADEAL010001469">
    <property type="protein sequence ID" value="CAB1432720.1"/>
    <property type="molecule type" value="Genomic_DNA"/>
</dbReference>
<feature type="compositionally biased region" description="Basic and acidic residues" evidence="1">
    <location>
        <begin position="48"/>
        <end position="74"/>
    </location>
</feature>
<feature type="region of interest" description="Disordered" evidence="1">
    <location>
        <begin position="41"/>
        <end position="74"/>
    </location>
</feature>
<organism evidence="2 3">
    <name type="scientific">Pleuronectes platessa</name>
    <name type="common">European plaice</name>
    <dbReference type="NCBI Taxonomy" id="8262"/>
    <lineage>
        <taxon>Eukaryota</taxon>
        <taxon>Metazoa</taxon>
        <taxon>Chordata</taxon>
        <taxon>Craniata</taxon>
        <taxon>Vertebrata</taxon>
        <taxon>Euteleostomi</taxon>
        <taxon>Actinopterygii</taxon>
        <taxon>Neopterygii</taxon>
        <taxon>Teleostei</taxon>
        <taxon>Neoteleostei</taxon>
        <taxon>Acanthomorphata</taxon>
        <taxon>Carangaria</taxon>
        <taxon>Pleuronectiformes</taxon>
        <taxon>Pleuronectoidei</taxon>
        <taxon>Pleuronectidae</taxon>
        <taxon>Pleuronectes</taxon>
    </lineage>
</organism>
<feature type="compositionally biased region" description="Basic and acidic residues" evidence="1">
    <location>
        <begin position="12"/>
        <end position="24"/>
    </location>
</feature>
<feature type="compositionally biased region" description="Basic residues" evidence="1">
    <location>
        <begin position="113"/>
        <end position="124"/>
    </location>
</feature>
<accession>A0A9N7YIH5</accession>
<keyword evidence="3" id="KW-1185">Reference proteome</keyword>